<comment type="caution">
    <text evidence="10">The sequence shown here is derived from an EMBL/GenBank/DDBJ whole genome shotgun (WGS) entry which is preliminary data.</text>
</comment>
<dbReference type="InterPro" id="IPR011701">
    <property type="entry name" value="MFS"/>
</dbReference>
<reference evidence="11" key="1">
    <citation type="journal article" date="2016" name="Nat. Commun.">
        <title>The Gonium pectorale genome demonstrates co-option of cell cycle regulation during the evolution of multicellularity.</title>
        <authorList>
            <person name="Hanschen E.R."/>
            <person name="Marriage T.N."/>
            <person name="Ferris P.J."/>
            <person name="Hamaji T."/>
            <person name="Toyoda A."/>
            <person name="Fujiyama A."/>
            <person name="Neme R."/>
            <person name="Noguchi H."/>
            <person name="Minakuchi Y."/>
            <person name="Suzuki M."/>
            <person name="Kawai-Toyooka H."/>
            <person name="Smith D.R."/>
            <person name="Sparks H."/>
            <person name="Anderson J."/>
            <person name="Bakaric R."/>
            <person name="Luria V."/>
            <person name="Karger A."/>
            <person name="Kirschner M.W."/>
            <person name="Durand P.M."/>
            <person name="Michod R.E."/>
            <person name="Nozaki H."/>
            <person name="Olson B.J."/>
        </authorList>
    </citation>
    <scope>NUCLEOTIDE SEQUENCE [LARGE SCALE GENOMIC DNA]</scope>
    <source>
        <strain evidence="11">NIES-2863</strain>
    </source>
</reference>
<dbReference type="Pfam" id="PF07690">
    <property type="entry name" value="MFS_1"/>
    <property type="match status" value="1"/>
</dbReference>
<proteinExistence type="inferred from homology"/>
<dbReference type="GO" id="GO:0022857">
    <property type="term" value="F:transmembrane transporter activity"/>
    <property type="evidence" value="ECO:0007669"/>
    <property type="project" value="InterPro"/>
</dbReference>
<evidence type="ECO:0000256" key="4">
    <source>
        <dbReference type="ARBA" id="ARBA00022989"/>
    </source>
</evidence>
<evidence type="ECO:0000256" key="5">
    <source>
        <dbReference type="ARBA" id="ARBA00023136"/>
    </source>
</evidence>
<evidence type="ECO:0000259" key="9">
    <source>
        <dbReference type="PROSITE" id="PS50850"/>
    </source>
</evidence>
<evidence type="ECO:0000313" key="11">
    <source>
        <dbReference type="Proteomes" id="UP000075714"/>
    </source>
</evidence>
<feature type="transmembrane region" description="Helical" evidence="8">
    <location>
        <begin position="45"/>
        <end position="65"/>
    </location>
</feature>
<feature type="region of interest" description="Disordered" evidence="7">
    <location>
        <begin position="230"/>
        <end position="302"/>
    </location>
</feature>
<feature type="compositionally biased region" description="Pro residues" evidence="7">
    <location>
        <begin position="240"/>
        <end position="249"/>
    </location>
</feature>
<dbReference type="InterPro" id="IPR044770">
    <property type="entry name" value="MFS_spinster-like"/>
</dbReference>
<dbReference type="InterPro" id="IPR020846">
    <property type="entry name" value="MFS_dom"/>
</dbReference>
<feature type="transmembrane region" description="Helical" evidence="8">
    <location>
        <begin position="77"/>
        <end position="97"/>
    </location>
</feature>
<feature type="transmembrane region" description="Helical" evidence="8">
    <location>
        <begin position="109"/>
        <end position="127"/>
    </location>
</feature>
<name>A0A150FXT7_GONPE</name>
<accession>A0A150FXT7</accession>
<gene>
    <name evidence="10" type="ORF">GPECTOR_149g29</name>
</gene>
<keyword evidence="4 8" id="KW-1133">Transmembrane helix</keyword>
<dbReference type="STRING" id="33097.A0A150FXT7"/>
<organism evidence="10 11">
    <name type="scientific">Gonium pectorale</name>
    <name type="common">Green alga</name>
    <dbReference type="NCBI Taxonomy" id="33097"/>
    <lineage>
        <taxon>Eukaryota</taxon>
        <taxon>Viridiplantae</taxon>
        <taxon>Chlorophyta</taxon>
        <taxon>core chlorophytes</taxon>
        <taxon>Chlorophyceae</taxon>
        <taxon>CS clade</taxon>
        <taxon>Chlamydomonadales</taxon>
        <taxon>Volvocaceae</taxon>
        <taxon>Gonium</taxon>
    </lineage>
</organism>
<dbReference type="Proteomes" id="UP000075714">
    <property type="component" value="Unassembled WGS sequence"/>
</dbReference>
<dbReference type="AlphaFoldDB" id="A0A150FXT7"/>
<evidence type="ECO:0000256" key="7">
    <source>
        <dbReference type="SAM" id="MobiDB-lite"/>
    </source>
</evidence>
<evidence type="ECO:0000256" key="3">
    <source>
        <dbReference type="ARBA" id="ARBA00022692"/>
    </source>
</evidence>
<comment type="similarity">
    <text evidence="6">Belongs to the major facilitator superfamily. Spinster (TC 2.A.1.49) family.</text>
</comment>
<keyword evidence="11" id="KW-1185">Reference proteome</keyword>
<dbReference type="PANTHER" id="PTHR23505:SF52">
    <property type="entry name" value="MAJOR FACILITATOR SUPERFAMILY PROTEIN"/>
    <property type="match status" value="1"/>
</dbReference>
<evidence type="ECO:0000256" key="6">
    <source>
        <dbReference type="ARBA" id="ARBA00024338"/>
    </source>
</evidence>
<evidence type="ECO:0000256" key="8">
    <source>
        <dbReference type="SAM" id="Phobius"/>
    </source>
</evidence>
<dbReference type="EMBL" id="LSYV01000149">
    <property type="protein sequence ID" value="KXZ42419.1"/>
    <property type="molecule type" value="Genomic_DNA"/>
</dbReference>
<evidence type="ECO:0000256" key="2">
    <source>
        <dbReference type="ARBA" id="ARBA00022448"/>
    </source>
</evidence>
<feature type="transmembrane region" description="Helical" evidence="8">
    <location>
        <begin position="20"/>
        <end position="38"/>
    </location>
</feature>
<comment type="subcellular location">
    <subcellularLocation>
        <location evidence="1">Membrane</location>
        <topology evidence="1">Multi-pass membrane protein</topology>
    </subcellularLocation>
</comment>
<dbReference type="PROSITE" id="PS50850">
    <property type="entry name" value="MFS"/>
    <property type="match status" value="1"/>
</dbReference>
<feature type="domain" description="Major facilitator superfamily (MFS) profile" evidence="9">
    <location>
        <begin position="1"/>
        <end position="365"/>
    </location>
</feature>
<dbReference type="PANTHER" id="PTHR23505">
    <property type="entry name" value="SPINSTER"/>
    <property type="match status" value="1"/>
</dbReference>
<protein>
    <recommendedName>
        <fullName evidence="9">Major facilitator superfamily (MFS) profile domain-containing protein</fullName>
    </recommendedName>
</protein>
<dbReference type="Gene3D" id="1.20.1250.20">
    <property type="entry name" value="MFS general substrate transporter like domains"/>
    <property type="match status" value="1"/>
</dbReference>
<keyword evidence="2" id="KW-0813">Transport</keyword>
<sequence>MIIAGFIFAELAKHLNSFRLVGVGILCWSLGAVLTGATNSYAMLVVARTIVGCGEAPLLTLTFTFVDDVAPAGAATLWFGVLGVAPVLGAAAGYVLAEPLVAGLGWRGAFFLEAGLAALPAAFALLMPPVHLNLAAKAEAGAGAEVPGEGRAEQRLRLRLQPPSPPGALQLAAEFEGGGAAEGRDGAGGGIGRGACSRAASRSGGVGAAAQAPSSASRVEVEVGVEAGSGAGHYWRLDGGPPPPLPPPASSDDPHRPGPPAAASPRDLTAVQRPSPPPWDPGSSPGPGSGSGPGYSPGSAPGLDYGSGSRAAKWVIGLTSFWGPKAMKEMFSLTGSGPELVIGAITVGSGLAGTLAGGTKSGPVP</sequence>
<keyword evidence="3 8" id="KW-0812">Transmembrane</keyword>
<evidence type="ECO:0000313" key="10">
    <source>
        <dbReference type="EMBL" id="KXZ42419.1"/>
    </source>
</evidence>
<dbReference type="SUPFAM" id="SSF103473">
    <property type="entry name" value="MFS general substrate transporter"/>
    <property type="match status" value="1"/>
</dbReference>
<dbReference type="GO" id="GO:0016020">
    <property type="term" value="C:membrane"/>
    <property type="evidence" value="ECO:0007669"/>
    <property type="project" value="UniProtKB-SubCell"/>
</dbReference>
<evidence type="ECO:0000256" key="1">
    <source>
        <dbReference type="ARBA" id="ARBA00004141"/>
    </source>
</evidence>
<dbReference type="InterPro" id="IPR036259">
    <property type="entry name" value="MFS_trans_sf"/>
</dbReference>
<dbReference type="OrthoDB" id="548622at2759"/>
<keyword evidence="5 8" id="KW-0472">Membrane</keyword>
<feature type="compositionally biased region" description="Gly residues" evidence="7">
    <location>
        <begin position="285"/>
        <end position="295"/>
    </location>
</feature>